<keyword evidence="18" id="KW-1185">Reference proteome</keyword>
<dbReference type="GO" id="GO:0003887">
    <property type="term" value="F:DNA-directed DNA polymerase activity"/>
    <property type="evidence" value="ECO:0007669"/>
    <property type="project" value="UniProtKB-EC"/>
</dbReference>
<dbReference type="GO" id="GO:0009432">
    <property type="term" value="P:SOS response"/>
    <property type="evidence" value="ECO:0007669"/>
    <property type="project" value="UniProtKB-KW"/>
</dbReference>
<dbReference type="STRING" id="488533.SAMN04487960_101301"/>
<dbReference type="Pfam" id="PF01541">
    <property type="entry name" value="GIY-YIG"/>
    <property type="match status" value="1"/>
</dbReference>
<dbReference type="PANTHER" id="PTHR30562:SF10">
    <property type="entry name" value="EXCINUCLEASE CHO"/>
    <property type="match status" value="1"/>
</dbReference>
<keyword evidence="2" id="KW-0540">Nuclease</keyword>
<dbReference type="EC" id="2.7.7.7" evidence="1"/>
<evidence type="ECO:0000256" key="12">
    <source>
        <dbReference type="ARBA" id="ARBA00040756"/>
    </source>
</evidence>
<dbReference type="CDD" id="cd06127">
    <property type="entry name" value="DEDDh"/>
    <property type="match status" value="1"/>
</dbReference>
<evidence type="ECO:0000256" key="10">
    <source>
        <dbReference type="ARBA" id="ARBA00025483"/>
    </source>
</evidence>
<accession>A0A1H2QQL9</accession>
<dbReference type="SMART" id="SM00479">
    <property type="entry name" value="EXOIII"/>
    <property type="match status" value="1"/>
</dbReference>
<evidence type="ECO:0000256" key="2">
    <source>
        <dbReference type="ARBA" id="ARBA00022722"/>
    </source>
</evidence>
<keyword evidence="3" id="KW-0227">DNA damage</keyword>
<gene>
    <name evidence="17" type="ORF">SAMN04487960_101301</name>
</gene>
<evidence type="ECO:0000256" key="15">
    <source>
        <dbReference type="ARBA" id="ARBA00049244"/>
    </source>
</evidence>
<sequence>MTDQSCLLTATTFAFLDIETTGGNAMTDRITEIGIRFWCNGEVIGDWQTLVNPQTRISPFIESLTGINNALVADAPVFADIADDLRQQLEGKVMVAHNARFDYGFIKSEFRRLEQPFATRVLCTVKLSRKLYPQYQRHNMDALIARHHLAEVERHRAMGDVSAMLAFFSVALAEHGRETMAKTIGLLLQRPSVPSHLSHDVLKGLPSAPGVYRFYGENDVLLYVGKSTNIRQRVASHFSGDHNSARGVRISESLRRVEWTETAGELGALLLELKQIKSLSPLFNRRSRAAKRLVTVELEANAAGYLEARLVREIEPRRLGDYYGLFRSKREAERALQGIAGKNDLCNKLLGLETPGPGPCFQHALGRCRGACAGGEDVTRYNLRMQIAFYGLRLRTWPWRGAIGIVEEYHDIAAGKDVAESRNSDRTDILVIFNWMHITTVHQPEDLEALSLADRTITFDLDSYKLVVKALLGKDRDRHRIIELPEAGFPDVRMPVLDYDRKSEDN</sequence>
<proteinExistence type="predicted"/>
<dbReference type="FunFam" id="3.30.420.10:FF:000045">
    <property type="entry name" value="3'-5' exonuclease DinG"/>
    <property type="match status" value="1"/>
</dbReference>
<evidence type="ECO:0000256" key="7">
    <source>
        <dbReference type="ARBA" id="ARBA00022881"/>
    </source>
</evidence>
<dbReference type="CDD" id="cd10434">
    <property type="entry name" value="GIY-YIG_UvrC_Cho"/>
    <property type="match status" value="1"/>
</dbReference>
<evidence type="ECO:0000256" key="4">
    <source>
        <dbReference type="ARBA" id="ARBA00022769"/>
    </source>
</evidence>
<dbReference type="Gene3D" id="3.30.420.10">
    <property type="entry name" value="Ribonuclease H-like superfamily/Ribonuclease H"/>
    <property type="match status" value="1"/>
</dbReference>
<dbReference type="InterPro" id="IPR035901">
    <property type="entry name" value="GIY-YIG_endonuc_sf"/>
</dbReference>
<dbReference type="NCBIfam" id="TIGR00573">
    <property type="entry name" value="dnaq"/>
    <property type="match status" value="1"/>
</dbReference>
<dbReference type="PANTHER" id="PTHR30562">
    <property type="entry name" value="UVRC/OXIDOREDUCTASE"/>
    <property type="match status" value="1"/>
</dbReference>
<evidence type="ECO:0000256" key="3">
    <source>
        <dbReference type="ARBA" id="ARBA00022763"/>
    </source>
</evidence>
<dbReference type="InterPro" id="IPR047296">
    <property type="entry name" value="GIY-YIG_UvrC_Cho"/>
</dbReference>
<keyword evidence="6" id="KW-0269">Exonuclease</keyword>
<evidence type="ECO:0000256" key="6">
    <source>
        <dbReference type="ARBA" id="ARBA00022839"/>
    </source>
</evidence>
<evidence type="ECO:0000256" key="8">
    <source>
        <dbReference type="ARBA" id="ARBA00023204"/>
    </source>
</evidence>
<keyword evidence="4" id="KW-0228">DNA excision</keyword>
<evidence type="ECO:0000256" key="1">
    <source>
        <dbReference type="ARBA" id="ARBA00012417"/>
    </source>
</evidence>
<dbReference type="AlphaFoldDB" id="A0A1H2QQL9"/>
<organism evidence="17 18">
    <name type="scientific">Marinobacter mobilis</name>
    <dbReference type="NCBI Taxonomy" id="488533"/>
    <lineage>
        <taxon>Bacteria</taxon>
        <taxon>Pseudomonadati</taxon>
        <taxon>Pseudomonadota</taxon>
        <taxon>Gammaproteobacteria</taxon>
        <taxon>Pseudomonadales</taxon>
        <taxon>Marinobacteraceae</taxon>
        <taxon>Marinobacter</taxon>
    </lineage>
</organism>
<evidence type="ECO:0000256" key="13">
    <source>
        <dbReference type="ARBA" id="ARBA00042138"/>
    </source>
</evidence>
<dbReference type="GO" id="GO:0009380">
    <property type="term" value="C:excinuclease repair complex"/>
    <property type="evidence" value="ECO:0007669"/>
    <property type="project" value="TreeGrafter"/>
</dbReference>
<dbReference type="Pfam" id="PF00929">
    <property type="entry name" value="RNase_T"/>
    <property type="match status" value="1"/>
</dbReference>
<dbReference type="Gene3D" id="3.40.1440.10">
    <property type="entry name" value="GIY-YIG endonuclease"/>
    <property type="match status" value="1"/>
</dbReference>
<evidence type="ECO:0000259" key="16">
    <source>
        <dbReference type="PROSITE" id="PS50164"/>
    </source>
</evidence>
<keyword evidence="5" id="KW-0378">Hydrolase</keyword>
<evidence type="ECO:0000256" key="9">
    <source>
        <dbReference type="ARBA" id="ARBA00023236"/>
    </source>
</evidence>
<dbReference type="GO" id="GO:0006289">
    <property type="term" value="P:nucleotide-excision repair"/>
    <property type="evidence" value="ECO:0007669"/>
    <property type="project" value="InterPro"/>
</dbReference>
<reference evidence="17 18" key="1">
    <citation type="submission" date="2016-10" db="EMBL/GenBank/DDBJ databases">
        <authorList>
            <person name="de Groot N.N."/>
        </authorList>
    </citation>
    <scope>NUCLEOTIDE SEQUENCE [LARGE SCALE GENOMIC DNA]</scope>
    <source>
        <strain evidence="17 18">CGMCC 1.7059</strain>
    </source>
</reference>
<dbReference type="SUPFAM" id="SSF82771">
    <property type="entry name" value="GIY-YIG endonuclease"/>
    <property type="match status" value="1"/>
</dbReference>
<dbReference type="InterPro" id="IPR012337">
    <property type="entry name" value="RNaseH-like_sf"/>
</dbReference>
<keyword evidence="9" id="KW-0742">SOS response</keyword>
<dbReference type="RefSeq" id="WP_091811170.1">
    <property type="nucleotide sequence ID" value="NZ_FNNE01000001.1"/>
</dbReference>
<dbReference type="InterPro" id="IPR036397">
    <property type="entry name" value="RNaseH_sf"/>
</dbReference>
<dbReference type="SMART" id="SM00465">
    <property type="entry name" value="GIYc"/>
    <property type="match status" value="1"/>
</dbReference>
<dbReference type="InterPro" id="IPR050066">
    <property type="entry name" value="UvrABC_protein_C"/>
</dbReference>
<dbReference type="InterPro" id="IPR013520">
    <property type="entry name" value="Ribonucl_H"/>
</dbReference>
<dbReference type="InterPro" id="IPR000305">
    <property type="entry name" value="GIY-YIG_endonuc"/>
</dbReference>
<dbReference type="GO" id="GO:0004527">
    <property type="term" value="F:exonuclease activity"/>
    <property type="evidence" value="ECO:0007669"/>
    <property type="project" value="UniProtKB-KW"/>
</dbReference>
<comment type="catalytic activity">
    <reaction evidence="15">
        <text>DNA(n) + a 2'-deoxyribonucleoside 5'-triphosphate = DNA(n+1) + diphosphate</text>
        <dbReference type="Rhea" id="RHEA:22508"/>
        <dbReference type="Rhea" id="RHEA-COMP:17339"/>
        <dbReference type="Rhea" id="RHEA-COMP:17340"/>
        <dbReference type="ChEBI" id="CHEBI:33019"/>
        <dbReference type="ChEBI" id="CHEBI:61560"/>
        <dbReference type="ChEBI" id="CHEBI:173112"/>
        <dbReference type="EC" id="2.7.7.7"/>
    </reaction>
</comment>
<evidence type="ECO:0000313" key="18">
    <source>
        <dbReference type="Proteomes" id="UP000199675"/>
    </source>
</evidence>
<dbReference type="GO" id="GO:0003677">
    <property type="term" value="F:DNA binding"/>
    <property type="evidence" value="ECO:0007669"/>
    <property type="project" value="InterPro"/>
</dbReference>
<dbReference type="PROSITE" id="PS50164">
    <property type="entry name" value="GIY_YIG"/>
    <property type="match status" value="1"/>
</dbReference>
<feature type="domain" description="GIY-YIG" evidence="16">
    <location>
        <begin position="207"/>
        <end position="285"/>
    </location>
</feature>
<keyword evidence="7" id="KW-0267">Excision nuclease</keyword>
<dbReference type="EMBL" id="FNNE01000001">
    <property type="protein sequence ID" value="SDW09385.1"/>
    <property type="molecule type" value="Genomic_DNA"/>
</dbReference>
<protein>
    <recommendedName>
        <fullName evidence="12">Excinuclease cho</fullName>
        <ecNumber evidence="1">2.7.7.7</ecNumber>
    </recommendedName>
    <alternativeName>
        <fullName evidence="14">Endonuclease cho</fullName>
    </alternativeName>
    <alternativeName>
        <fullName evidence="13">UvrC homolog protein</fullName>
    </alternativeName>
</protein>
<evidence type="ECO:0000256" key="5">
    <source>
        <dbReference type="ARBA" id="ARBA00022801"/>
    </source>
</evidence>
<dbReference type="Proteomes" id="UP000199675">
    <property type="component" value="Unassembled WGS sequence"/>
</dbReference>
<dbReference type="OrthoDB" id="9803913at2"/>
<keyword evidence="8" id="KW-0234">DNA repair</keyword>
<name>A0A1H2QQL9_9GAMM</name>
<evidence type="ECO:0000256" key="14">
    <source>
        <dbReference type="ARBA" id="ARBA00042732"/>
    </source>
</evidence>
<comment type="function">
    <text evidence="10">DNA polymerase III is a complex, multichain enzyme responsible for most of the replicative synthesis in bacteria. The epsilon subunit contain the editing function and is a proofreading 3'-5' exonuclease.</text>
</comment>
<dbReference type="GO" id="GO:0006260">
    <property type="term" value="P:DNA replication"/>
    <property type="evidence" value="ECO:0007669"/>
    <property type="project" value="InterPro"/>
</dbReference>
<evidence type="ECO:0000256" key="11">
    <source>
        <dbReference type="ARBA" id="ARBA00026073"/>
    </source>
</evidence>
<dbReference type="InterPro" id="IPR006054">
    <property type="entry name" value="DnaQ"/>
</dbReference>
<evidence type="ECO:0000313" key="17">
    <source>
        <dbReference type="EMBL" id="SDW09385.1"/>
    </source>
</evidence>
<comment type="subunit">
    <text evidence="11">DNA polymerase III contains a core (composed of alpha, epsilon and theta chains) that associates with a tau subunit. This core dimerizes to form the POLIII' complex. PolIII' associates with the gamma complex (composed of gamma, delta, delta', psi and chi chains) and with the beta chain to form the complete DNA polymerase III complex.</text>
</comment>
<dbReference type="SUPFAM" id="SSF53098">
    <property type="entry name" value="Ribonuclease H-like"/>
    <property type="match status" value="1"/>
</dbReference>